<dbReference type="Proteomes" id="UP000027153">
    <property type="component" value="Unassembled WGS sequence"/>
</dbReference>
<evidence type="ECO:0000313" key="2">
    <source>
        <dbReference type="Proteomes" id="UP000027153"/>
    </source>
</evidence>
<keyword evidence="2" id="KW-1185">Reference proteome</keyword>
<proteinExistence type="predicted"/>
<gene>
    <name evidence="1" type="ORF">ANME2D_02360</name>
</gene>
<protein>
    <submittedName>
        <fullName evidence="1">Uncharacterized protein</fullName>
    </submittedName>
</protein>
<name>A0A062V8B4_9EURY</name>
<dbReference type="EMBL" id="JMIY01000005">
    <property type="protein sequence ID" value="KCZ71625.1"/>
    <property type="molecule type" value="Genomic_DNA"/>
</dbReference>
<evidence type="ECO:0000313" key="1">
    <source>
        <dbReference type="EMBL" id="KCZ71625.1"/>
    </source>
</evidence>
<sequence length="99" mass="11485">MRMRMRLNENVRAQHLIRRAGAVPMNNASRKNIEVSVYGRLQDIYDFYPEVLDEIPTAEQVRVDPERGMIYKIPQIKQPVFSDLARQHGLTVMCAEVEA</sequence>
<dbReference type="AlphaFoldDB" id="A0A062V8B4"/>
<organism evidence="1 2">
    <name type="scientific">Candidatus Methanoperedens nitratireducens</name>
    <dbReference type="NCBI Taxonomy" id="1392998"/>
    <lineage>
        <taxon>Archaea</taxon>
        <taxon>Methanobacteriati</taxon>
        <taxon>Methanobacteriota</taxon>
        <taxon>Stenosarchaea group</taxon>
        <taxon>Methanomicrobia</taxon>
        <taxon>Methanosarcinales</taxon>
        <taxon>ANME-2 cluster</taxon>
        <taxon>Candidatus Methanoperedentaceae</taxon>
        <taxon>Candidatus Methanoperedens</taxon>
    </lineage>
</organism>
<accession>A0A062V8B4</accession>
<reference evidence="1 2" key="1">
    <citation type="journal article" date="2013" name="Nature">
        <title>Anaerobic oxidation of methane coupled to nitrate reduction in a novel archaeal lineage.</title>
        <authorList>
            <person name="Haroon M.F."/>
            <person name="Hu S."/>
            <person name="Shi Y."/>
            <person name="Imelfort M."/>
            <person name="Keller J."/>
            <person name="Hugenholtz P."/>
            <person name="Yuan Z."/>
            <person name="Tyson G.W."/>
        </authorList>
    </citation>
    <scope>NUCLEOTIDE SEQUENCE [LARGE SCALE GENOMIC DNA]</scope>
    <source>
        <strain evidence="1 2">ANME-2d</strain>
    </source>
</reference>
<comment type="caution">
    <text evidence="1">The sequence shown here is derived from an EMBL/GenBank/DDBJ whole genome shotgun (WGS) entry which is preliminary data.</text>
</comment>
<dbReference type="RefSeq" id="WP_157834090.1">
    <property type="nucleotide sequence ID" value="NZ_JMIY01000005.1"/>
</dbReference>